<evidence type="ECO:0000256" key="2">
    <source>
        <dbReference type="ARBA" id="ARBA00004681"/>
    </source>
</evidence>
<dbReference type="NCBIfam" id="TIGR01371">
    <property type="entry name" value="met_syn_B12ind"/>
    <property type="match status" value="1"/>
</dbReference>
<keyword evidence="10 11" id="KW-0486">Methionine biosynthesis</keyword>
<dbReference type="GO" id="GO:0003871">
    <property type="term" value="F:5-methyltetrahydropteroyltriglutamate-homocysteine S-methyltransferase activity"/>
    <property type="evidence" value="ECO:0007669"/>
    <property type="project" value="UniProtKB-UniRule"/>
</dbReference>
<dbReference type="Gene3D" id="3.20.20.210">
    <property type="match status" value="2"/>
</dbReference>
<dbReference type="AlphaFoldDB" id="A0A3M8SVL9"/>
<evidence type="ECO:0000256" key="14">
    <source>
        <dbReference type="PIRSR" id="PIRSR000382-3"/>
    </source>
</evidence>
<evidence type="ECO:0000256" key="13">
    <source>
        <dbReference type="PIRSR" id="PIRSR000382-2"/>
    </source>
</evidence>
<feature type="binding site" evidence="13">
    <location>
        <position position="648"/>
    </location>
    <ligand>
        <name>Zn(2+)</name>
        <dbReference type="ChEBI" id="CHEBI:29105"/>
        <label>1</label>
        <note>catalytic</note>
    </ligand>
</feature>
<evidence type="ECO:0000256" key="4">
    <source>
        <dbReference type="ARBA" id="ARBA00022603"/>
    </source>
</evidence>
<dbReference type="Pfam" id="PF01717">
    <property type="entry name" value="Meth_synt_2"/>
    <property type="match status" value="1"/>
</dbReference>
<keyword evidence="5 11" id="KW-0028">Amino-acid biosynthesis</keyword>
<dbReference type="CDD" id="cd03311">
    <property type="entry name" value="CIMS_C_terminal_like"/>
    <property type="match status" value="1"/>
</dbReference>
<dbReference type="EMBL" id="RIBS01000002">
    <property type="protein sequence ID" value="RNF85339.1"/>
    <property type="molecule type" value="Genomic_DNA"/>
</dbReference>
<comment type="catalytic activity">
    <reaction evidence="11">
        <text>5-methyltetrahydropteroyltri-L-glutamate + L-homocysteine = tetrahydropteroyltri-L-glutamate + L-methionine</text>
        <dbReference type="Rhea" id="RHEA:21196"/>
        <dbReference type="ChEBI" id="CHEBI:57844"/>
        <dbReference type="ChEBI" id="CHEBI:58140"/>
        <dbReference type="ChEBI" id="CHEBI:58199"/>
        <dbReference type="ChEBI" id="CHEBI:58207"/>
        <dbReference type="EC" id="2.1.1.14"/>
    </reaction>
</comment>
<dbReference type="FunFam" id="3.20.20.210:FF:000003">
    <property type="entry name" value="5-methyltetrahydropteroyltriglutamate--homocysteine methyltransferase"/>
    <property type="match status" value="1"/>
</dbReference>
<dbReference type="PANTHER" id="PTHR30519">
    <property type="entry name" value="5-METHYLTETRAHYDROPTEROYLTRIGLUTAMATE--HOMOCYSTEINE METHYLTRANSFERASE"/>
    <property type="match status" value="1"/>
</dbReference>
<dbReference type="FunFam" id="3.20.20.210:FF:000002">
    <property type="entry name" value="5-methyltetrahydropteroyltriglutamate--homocysteine methyltransferase"/>
    <property type="match status" value="1"/>
</dbReference>
<gene>
    <name evidence="11" type="primary">metE</name>
    <name evidence="17" type="ORF">EER27_06140</name>
</gene>
<evidence type="ECO:0000313" key="18">
    <source>
        <dbReference type="Proteomes" id="UP000267049"/>
    </source>
</evidence>
<feature type="binding site" evidence="11 12">
    <location>
        <position position="604"/>
    </location>
    <ligand>
        <name>L-methionine</name>
        <dbReference type="ChEBI" id="CHEBI:57844"/>
    </ligand>
</feature>
<feature type="binding site" evidence="11 12">
    <location>
        <begin position="436"/>
        <end position="438"/>
    </location>
    <ligand>
        <name>L-homocysteine</name>
        <dbReference type="ChEBI" id="CHEBI:58199"/>
    </ligand>
</feature>
<dbReference type="HAMAP" id="MF_00172">
    <property type="entry name" value="Meth_synth"/>
    <property type="match status" value="1"/>
</dbReference>
<accession>A0A3M8SVL9</accession>
<evidence type="ECO:0000256" key="11">
    <source>
        <dbReference type="HAMAP-Rule" id="MF_00172"/>
    </source>
</evidence>
<evidence type="ECO:0000256" key="6">
    <source>
        <dbReference type="ARBA" id="ARBA00022679"/>
    </source>
</evidence>
<evidence type="ECO:0000256" key="12">
    <source>
        <dbReference type="PIRSR" id="PIRSR000382-1"/>
    </source>
</evidence>
<dbReference type="InterPro" id="IPR038071">
    <property type="entry name" value="UROD/MetE-like_sf"/>
</dbReference>
<feature type="binding site" evidence="13">
    <location>
        <position position="646"/>
    </location>
    <ligand>
        <name>Zn(2+)</name>
        <dbReference type="ChEBI" id="CHEBI:29105"/>
        <label>1</label>
        <note>catalytic</note>
    </ligand>
</feature>
<comment type="pathway">
    <text evidence="2 11">Amino-acid biosynthesis; L-methionine biosynthesis via de novo pathway; L-methionine from L-homocysteine (MetE route): step 1/1.</text>
</comment>
<feature type="binding site" evidence="11 12">
    <location>
        <begin position="436"/>
        <end position="438"/>
    </location>
    <ligand>
        <name>L-methionine</name>
        <dbReference type="ChEBI" id="CHEBI:57844"/>
    </ligand>
</feature>
<dbReference type="PIRSF" id="PIRSF000382">
    <property type="entry name" value="MeTrfase_B12_ind"/>
    <property type="match status" value="1"/>
</dbReference>
<dbReference type="GO" id="GO:0008270">
    <property type="term" value="F:zinc ion binding"/>
    <property type="evidence" value="ECO:0007669"/>
    <property type="project" value="InterPro"/>
</dbReference>
<feature type="binding site" evidence="12">
    <location>
        <position position="19"/>
    </location>
    <ligand>
        <name>5-methyltetrahydropteroyltri-L-glutamate</name>
        <dbReference type="ChEBI" id="CHEBI:58207"/>
    </ligand>
</feature>
<evidence type="ECO:0000256" key="9">
    <source>
        <dbReference type="ARBA" id="ARBA00022833"/>
    </source>
</evidence>
<feature type="binding site" evidence="12">
    <location>
        <position position="121"/>
    </location>
    <ligand>
        <name>5-methyltetrahydropteroyltri-L-glutamate</name>
        <dbReference type="ChEBI" id="CHEBI:58207"/>
    </ligand>
</feature>
<feature type="binding site" evidence="11 12">
    <location>
        <begin position="520"/>
        <end position="521"/>
    </location>
    <ligand>
        <name>5-methyltetrahydropteroyltri-L-glutamate</name>
        <dbReference type="ChEBI" id="CHEBI:58207"/>
    </ligand>
</feature>
<dbReference type="GO" id="GO:0032259">
    <property type="term" value="P:methylation"/>
    <property type="evidence" value="ECO:0007669"/>
    <property type="project" value="UniProtKB-KW"/>
</dbReference>
<reference evidence="17 18" key="1">
    <citation type="submission" date="2018-11" db="EMBL/GenBank/DDBJ databases">
        <title>Lysobacter cryohumiis sp. nov., isolated from soil in the Tianshan Mountains, Xinjiang, China.</title>
        <authorList>
            <person name="Luo Y."/>
            <person name="Sheng H."/>
        </authorList>
    </citation>
    <scope>NUCLEOTIDE SEQUENCE [LARGE SCALE GENOMIC DNA]</scope>
    <source>
        <strain evidence="17 18">ZS60</strain>
    </source>
</reference>
<evidence type="ECO:0000256" key="7">
    <source>
        <dbReference type="ARBA" id="ARBA00022723"/>
    </source>
</evidence>
<feature type="binding site" evidence="11">
    <location>
        <position position="116"/>
    </location>
    <ligand>
        <name>5-methyltetrahydropteroyltri-L-glutamate</name>
        <dbReference type="ChEBI" id="CHEBI:58207"/>
    </ligand>
</feature>
<dbReference type="GO" id="GO:0071265">
    <property type="term" value="P:L-methionine biosynthetic process"/>
    <property type="evidence" value="ECO:0007669"/>
    <property type="project" value="UniProtKB-ARBA"/>
</dbReference>
<comment type="cofactor">
    <cofactor evidence="11">
        <name>Zn(2+)</name>
        <dbReference type="ChEBI" id="CHEBI:29105"/>
    </cofactor>
    <text evidence="11">Binds 1 zinc ion per subunit.</text>
</comment>
<feature type="domain" description="Cobalamin-independent methionine synthase MetE C-terminal/archaeal" evidence="15">
    <location>
        <begin position="431"/>
        <end position="753"/>
    </location>
</feature>
<keyword evidence="8 11" id="KW-0677">Repeat</keyword>
<evidence type="ECO:0000313" key="17">
    <source>
        <dbReference type="EMBL" id="RNF85339.1"/>
    </source>
</evidence>
<sequence length="763" mass="84268">MSIVGNLGFPRIGARRELKRALEAFWSGEETSEQLQSTARELRSQHWQLQRAAGADVVPSNDFSLYDQVLDTAFAVDAIPDRYRALADADPLAGYFALARGVQNNGFDLHALEMTKWFDTNYHYLVPELQRDQAFRLRDHKPLREYLEARALGVETRPVLLGPVSFLLLSKAVDGSDRLALLDRLLPVYAELLETLKVAGAQWVQIDEPCLVLDLDDDDHAAYRKAYAALAQVARPQVLLASYFGALGGNLALAAELPVDGLHVDLVRAPDQLDDVLDALPEGRTLSLGVVDGRNVWRGDLDRALALATRAAERRGSGSLQLAPSCSLLHVPVDASTEKALPGKLQSWLAFARQKIEELRVLADALDGAPDAPAALDQARARLQTRRQSDKVHRPQVAARVAAIDAATATRASAYPQRSVVQAQRLNLPVFPTTTIGSFPQTRDVREARARNKASKLSQAAYDDFLAAETTKCVRLQEAIGIDVLVHGEFERNDMVEYFGEQLDGFAFTRNGWVQSYGSRCVKPPIIFGDVQRPAPMTVYWSTYAQSLTHKPMKGMLTGPVTVLQWSFVRDDQPRAQTCRQIALALRDEVLDLEAAGIGVIQIDEPALREGLPLQRSDWQAYLDWAVECFRIAAAGVADATQIHTHMCYSEFNDIIESVAAMDADVISIETSRSRMELLDAFVKFRYPNQIGPGVYDIHSPRVPDANEMTTLLHKAVAVLDPAQVWVNPDCGLKTRGWPETQAALEAMVEAARRLRAANVEAA</sequence>
<dbReference type="InterPro" id="IPR013215">
    <property type="entry name" value="Cbl-indep_Met_Synth_N"/>
</dbReference>
<evidence type="ECO:0000256" key="3">
    <source>
        <dbReference type="ARBA" id="ARBA00009553"/>
    </source>
</evidence>
<evidence type="ECO:0000256" key="8">
    <source>
        <dbReference type="ARBA" id="ARBA00022737"/>
    </source>
</evidence>
<feature type="binding site" evidence="11">
    <location>
        <position position="648"/>
    </location>
    <ligand>
        <name>Zn(2+)</name>
        <dbReference type="ChEBI" id="CHEBI:29105"/>
        <note>catalytic</note>
    </ligand>
</feature>
<feature type="binding site" evidence="11">
    <location>
        <begin position="16"/>
        <end position="19"/>
    </location>
    <ligand>
        <name>5-methyltetrahydropteroyltri-L-glutamate</name>
        <dbReference type="ChEBI" id="CHEBI:58207"/>
    </ligand>
</feature>
<comment type="function">
    <text evidence="1 11">Catalyzes the transfer of a methyl group from 5-methyltetrahydrofolate to homocysteine resulting in methionine formation.</text>
</comment>
<evidence type="ECO:0000256" key="1">
    <source>
        <dbReference type="ARBA" id="ARBA00002777"/>
    </source>
</evidence>
<evidence type="ECO:0000256" key="10">
    <source>
        <dbReference type="ARBA" id="ARBA00023167"/>
    </source>
</evidence>
<dbReference type="SUPFAM" id="SSF51726">
    <property type="entry name" value="UROD/MetE-like"/>
    <property type="match status" value="2"/>
</dbReference>
<dbReference type="NCBIfam" id="NF003556">
    <property type="entry name" value="PRK05222.1"/>
    <property type="match status" value="1"/>
</dbReference>
<keyword evidence="6 11" id="KW-0808">Transferase</keyword>
<evidence type="ECO:0000256" key="5">
    <source>
        <dbReference type="ARBA" id="ARBA00022605"/>
    </source>
</evidence>
<dbReference type="OrthoDB" id="244285at2"/>
<evidence type="ECO:0000259" key="15">
    <source>
        <dbReference type="Pfam" id="PF01717"/>
    </source>
</evidence>
<keyword evidence="18" id="KW-1185">Reference proteome</keyword>
<keyword evidence="7 11" id="KW-0479">Metal-binding</keyword>
<evidence type="ECO:0000259" key="16">
    <source>
        <dbReference type="Pfam" id="PF08267"/>
    </source>
</evidence>
<dbReference type="InterPro" id="IPR006276">
    <property type="entry name" value="Cobalamin-indep_Met_synthase"/>
</dbReference>
<comment type="caution">
    <text evidence="17">The sequence shown here is derived from an EMBL/GenBank/DDBJ whole genome shotgun (WGS) entry which is preliminary data.</text>
</comment>
<keyword evidence="9 11" id="KW-0862">Zinc</keyword>
<dbReference type="EC" id="2.1.1.14" evidence="11"/>
<feature type="binding site" evidence="11">
    <location>
        <position position="731"/>
    </location>
    <ligand>
        <name>Zn(2+)</name>
        <dbReference type="ChEBI" id="CHEBI:29105"/>
        <note>catalytic</note>
    </ligand>
</feature>
<feature type="binding site" evidence="11 12">
    <location>
        <position position="566"/>
    </location>
    <ligand>
        <name>5-methyltetrahydropteroyltri-L-glutamate</name>
        <dbReference type="ChEBI" id="CHEBI:58207"/>
    </ligand>
</feature>
<comment type="cofactor">
    <cofactor evidence="13">
        <name>Zn(2+)</name>
        <dbReference type="ChEBI" id="CHEBI:29105"/>
    </cofactor>
    <text evidence="13">Binds 2 Zn(2+) ions per subunit.</text>
</comment>
<dbReference type="CDD" id="cd03312">
    <property type="entry name" value="CIMS_N_terminal_like"/>
    <property type="match status" value="1"/>
</dbReference>
<dbReference type="InterPro" id="IPR002629">
    <property type="entry name" value="Met_Synth_C/arc"/>
</dbReference>
<feature type="binding site" evidence="13">
    <location>
        <position position="731"/>
    </location>
    <ligand>
        <name>Zn(2+)</name>
        <dbReference type="ChEBI" id="CHEBI:29105"/>
        <label>1</label>
        <note>catalytic</note>
    </ligand>
</feature>
<dbReference type="UniPathway" id="UPA00051">
    <property type="reaction ID" value="UER00082"/>
</dbReference>
<dbReference type="Pfam" id="PF08267">
    <property type="entry name" value="Meth_synt_1"/>
    <property type="match status" value="1"/>
</dbReference>
<name>A0A3M8SVL9_9GAMM</name>
<dbReference type="Proteomes" id="UP000267049">
    <property type="component" value="Unassembled WGS sequence"/>
</dbReference>
<feature type="domain" description="Cobalamin-independent methionine synthase MetE N-terminal" evidence="16">
    <location>
        <begin position="6"/>
        <end position="313"/>
    </location>
</feature>
<feature type="binding site" evidence="11 12">
    <location>
        <position position="489"/>
    </location>
    <ligand>
        <name>L-methionine</name>
        <dbReference type="ChEBI" id="CHEBI:57844"/>
    </ligand>
</feature>
<organism evidence="17 18">
    <name type="scientific">Montanilutibacter psychrotolerans</name>
    <dbReference type="NCBI Taxonomy" id="1327343"/>
    <lineage>
        <taxon>Bacteria</taxon>
        <taxon>Pseudomonadati</taxon>
        <taxon>Pseudomonadota</taxon>
        <taxon>Gammaproteobacteria</taxon>
        <taxon>Lysobacterales</taxon>
        <taxon>Lysobacteraceae</taxon>
        <taxon>Montanilutibacter</taxon>
    </lineage>
</organism>
<proteinExistence type="inferred from homology"/>
<feature type="binding site" evidence="11 12">
    <location>
        <position position="604"/>
    </location>
    <ligand>
        <name>L-homocysteine</name>
        <dbReference type="ChEBI" id="CHEBI:58199"/>
    </ligand>
</feature>
<protein>
    <recommendedName>
        <fullName evidence="11">5-methyltetrahydropteroyltriglutamate--homocysteine methyltransferase</fullName>
        <ecNumber evidence="11">2.1.1.14</ecNumber>
    </recommendedName>
    <alternativeName>
        <fullName evidence="11">Cobalamin-independent methionine synthase</fullName>
    </alternativeName>
    <alternativeName>
        <fullName evidence="11">Methionine synthase, vitamin-B12 independent isozyme</fullName>
    </alternativeName>
</protein>
<feature type="binding site" evidence="11">
    <location>
        <position position="610"/>
    </location>
    <ligand>
        <name>5-methyltetrahydropteroyltri-L-glutamate</name>
        <dbReference type="ChEBI" id="CHEBI:58207"/>
    </ligand>
</feature>
<keyword evidence="4 11" id="KW-0489">Methyltransferase</keyword>
<comment type="similarity">
    <text evidence="3 11">Belongs to the vitamin-B12 independent methionine synthase family.</text>
</comment>
<feature type="active site" description="Proton donor" evidence="11 14">
    <location>
        <position position="699"/>
    </location>
</feature>
<feature type="binding site" evidence="11">
    <location>
        <position position="670"/>
    </location>
    <ligand>
        <name>Zn(2+)</name>
        <dbReference type="ChEBI" id="CHEBI:29105"/>
        <note>catalytic</note>
    </ligand>
</feature>
<feature type="binding site" evidence="13">
    <location>
        <position position="670"/>
    </location>
    <ligand>
        <name>Zn(2+)</name>
        <dbReference type="ChEBI" id="CHEBI:29105"/>
        <label>1</label>
        <note>catalytic</note>
    </ligand>
</feature>
<feature type="binding site" evidence="11">
    <location>
        <position position="489"/>
    </location>
    <ligand>
        <name>L-homocysteine</name>
        <dbReference type="ChEBI" id="CHEBI:58199"/>
    </ligand>
</feature>
<dbReference type="RefSeq" id="WP_123087123.1">
    <property type="nucleotide sequence ID" value="NZ_RIBS01000002.1"/>
</dbReference>
<feature type="binding site" evidence="11">
    <location>
        <position position="646"/>
    </location>
    <ligand>
        <name>Zn(2+)</name>
        <dbReference type="ChEBI" id="CHEBI:29105"/>
        <note>catalytic</note>
    </ligand>
</feature>